<keyword evidence="2 18" id="KW-0728">SH3 domain</keyword>
<evidence type="ECO:0000256" key="1">
    <source>
        <dbReference type="ARBA" id="ARBA00004389"/>
    </source>
</evidence>
<feature type="compositionally biased region" description="Basic and acidic residues" evidence="19">
    <location>
        <begin position="445"/>
        <end position="474"/>
    </location>
</feature>
<comment type="subcellular location">
    <subcellularLocation>
        <location evidence="1">Endoplasmic reticulum membrane</location>
        <topology evidence="1">Single-pass membrane protein</topology>
    </subcellularLocation>
</comment>
<keyword evidence="6" id="KW-0597">Phosphoprotein</keyword>
<evidence type="ECO:0000256" key="13">
    <source>
        <dbReference type="ARBA" id="ARBA00023054"/>
    </source>
</evidence>
<comment type="similarity">
    <text evidence="16">Belongs to the MIA/OTOR family. Tango1 subfamily.</text>
</comment>
<dbReference type="GO" id="GO:0006888">
    <property type="term" value="P:endoplasmic reticulum to Golgi vesicle-mediated transport"/>
    <property type="evidence" value="ECO:0007669"/>
    <property type="project" value="TreeGrafter"/>
</dbReference>
<keyword evidence="22" id="KW-1185">Reference proteome</keyword>
<dbReference type="FunFam" id="2.30.30.40:FF:000162">
    <property type="entry name" value="MIA SH3 domain ER export factor 3"/>
    <property type="match status" value="1"/>
</dbReference>
<keyword evidence="3" id="KW-0813">Transport</keyword>
<feature type="chain" id="PRO_5039564634" description="Transport and Golgi organization protein 1 homolog" evidence="20">
    <location>
        <begin position="23"/>
        <end position="487"/>
    </location>
</feature>
<evidence type="ECO:0000256" key="12">
    <source>
        <dbReference type="ARBA" id="ARBA00022989"/>
    </source>
</evidence>
<keyword evidence="12" id="KW-1133">Transmembrane helix</keyword>
<dbReference type="PANTHER" id="PTHR23158:SF54">
    <property type="entry name" value="TRANSPORT AND GOLGI ORGANIZATION PROTEIN 1 HOMOLOG"/>
    <property type="match status" value="1"/>
</dbReference>
<evidence type="ECO:0000256" key="10">
    <source>
        <dbReference type="ARBA" id="ARBA00022892"/>
    </source>
</evidence>
<keyword evidence="4" id="KW-0488">Methylation</keyword>
<protein>
    <recommendedName>
        <fullName evidence="17">Transport and Golgi organization protein 1 homolog</fullName>
    </recommendedName>
</protein>
<dbReference type="GO" id="GO:0070971">
    <property type="term" value="C:endoplasmic reticulum exit site"/>
    <property type="evidence" value="ECO:0007669"/>
    <property type="project" value="TreeGrafter"/>
</dbReference>
<keyword evidence="9" id="KW-0256">Endoplasmic reticulum</keyword>
<feature type="signal peptide" evidence="20">
    <location>
        <begin position="1"/>
        <end position="22"/>
    </location>
</feature>
<dbReference type="CDD" id="cd11893">
    <property type="entry name" value="SH3_MIA3"/>
    <property type="match status" value="1"/>
</dbReference>
<proteinExistence type="inferred from homology"/>
<keyword evidence="11" id="KW-0653">Protein transport</keyword>
<evidence type="ECO:0000313" key="23">
    <source>
        <dbReference type="RefSeq" id="XP_006878077.1"/>
    </source>
</evidence>
<organism evidence="22 23">
    <name type="scientific">Chrysochloris asiatica</name>
    <name type="common">Cape golden mole</name>
    <dbReference type="NCBI Taxonomy" id="185453"/>
    <lineage>
        <taxon>Eukaryota</taxon>
        <taxon>Metazoa</taxon>
        <taxon>Chordata</taxon>
        <taxon>Craniata</taxon>
        <taxon>Vertebrata</taxon>
        <taxon>Euteleostomi</taxon>
        <taxon>Mammalia</taxon>
        <taxon>Eutheria</taxon>
        <taxon>Afrotheria</taxon>
        <taxon>Chrysochloridae</taxon>
        <taxon>Chrysochlorinae</taxon>
        <taxon>Chrysochloris</taxon>
    </lineage>
</organism>
<evidence type="ECO:0000256" key="11">
    <source>
        <dbReference type="ARBA" id="ARBA00022927"/>
    </source>
</evidence>
<evidence type="ECO:0000256" key="7">
    <source>
        <dbReference type="ARBA" id="ARBA00022692"/>
    </source>
</evidence>
<evidence type="ECO:0000256" key="19">
    <source>
        <dbReference type="SAM" id="MobiDB-lite"/>
    </source>
</evidence>
<name>A0A9B0U8Y9_CHRAS</name>
<keyword evidence="14" id="KW-0472">Membrane</keyword>
<feature type="compositionally biased region" description="Basic and acidic residues" evidence="19">
    <location>
        <begin position="172"/>
        <end position="181"/>
    </location>
</feature>
<keyword evidence="10" id="KW-0931">ER-Golgi transport</keyword>
<keyword evidence="5" id="KW-0268">Exocytosis</keyword>
<feature type="compositionally biased region" description="Acidic residues" evidence="19">
    <location>
        <begin position="403"/>
        <end position="413"/>
    </location>
</feature>
<dbReference type="SUPFAM" id="SSF50044">
    <property type="entry name" value="SH3-domain"/>
    <property type="match status" value="1"/>
</dbReference>
<keyword evidence="15" id="KW-0325">Glycoprotein</keyword>
<feature type="compositionally biased region" description="Polar residues" evidence="19">
    <location>
        <begin position="375"/>
        <end position="388"/>
    </location>
</feature>
<dbReference type="OrthoDB" id="6022771at2759"/>
<evidence type="ECO:0000256" key="9">
    <source>
        <dbReference type="ARBA" id="ARBA00022824"/>
    </source>
</evidence>
<keyword evidence="13" id="KW-0175">Coiled coil</keyword>
<dbReference type="AlphaFoldDB" id="A0A9B0U8Y9"/>
<feature type="compositionally biased region" description="Basic and acidic residues" evidence="19">
    <location>
        <begin position="330"/>
        <end position="356"/>
    </location>
</feature>
<reference evidence="23" key="1">
    <citation type="submission" date="2025-08" db="UniProtKB">
        <authorList>
            <consortium name="RefSeq"/>
        </authorList>
    </citation>
    <scope>IDENTIFICATION</scope>
    <source>
        <tissue evidence="23">Spleen</tissue>
    </source>
</reference>
<dbReference type="GO" id="GO:0009306">
    <property type="term" value="P:protein secretion"/>
    <property type="evidence" value="ECO:0007669"/>
    <property type="project" value="TreeGrafter"/>
</dbReference>
<dbReference type="GO" id="GO:0035459">
    <property type="term" value="P:vesicle cargo loading"/>
    <property type="evidence" value="ECO:0007669"/>
    <property type="project" value="TreeGrafter"/>
</dbReference>
<dbReference type="PANTHER" id="PTHR23158">
    <property type="entry name" value="MELANOMA INHIBITORY ACTIVITY-RELATED"/>
    <property type="match status" value="1"/>
</dbReference>
<accession>A0A9B0U8Y9</accession>
<dbReference type="InterPro" id="IPR051500">
    <property type="entry name" value="cTAGE_MIA/OTOR"/>
</dbReference>
<feature type="domain" description="SH3" evidence="21">
    <location>
        <begin position="45"/>
        <end position="107"/>
    </location>
</feature>
<keyword evidence="8 20" id="KW-0732">Signal</keyword>
<evidence type="ECO:0000256" key="8">
    <source>
        <dbReference type="ARBA" id="ARBA00022729"/>
    </source>
</evidence>
<feature type="non-terminal residue" evidence="23">
    <location>
        <position position="487"/>
    </location>
</feature>
<dbReference type="GeneID" id="102827894"/>
<dbReference type="CTD" id="375056"/>
<sequence>MAAALWLLFWLLQFGPPWRVLGQQDPGLGRRFSEHKLCADEECSMLMYRGEALEDFTGPDCRFVNLKKGDPVYVYYKLAGRSPEVWAGSVGRIFGYFPKDLIQVVHEYTKEELQFPTDETDFVCFDGGRDDFDNYNVEELLGSWELYDSATEDSQKAIKHVGKFLEVSEESNPEHEPKEANLEASESVFSENTKDLEERLEVPKNHHHTNSQTDNAQGQQSSFDPLEEMLQEKLKVAGSENNKISNGSQISDGQEKTDTYKLLKKEMTLDLKTKFGSTGDALVSDDETTRLVTSLEDDFDDDLDAEYYAVGKEDEESIENFDDLPLLSFTDREEMKTPEKSEVEKYSTDKEQKSNEEGVTEIAQPPGIREDDKNILTSLGDTIFSIVTGNEEKPGMMDLESSNSEEETEDDVLILDSKSGEAQPAIGSTDPENTEDSLLIVEVPKPNDNKDPEMDTELEVKGKDRNAQESKRSLIQDQTELEDKKQE</sequence>
<evidence type="ECO:0000256" key="2">
    <source>
        <dbReference type="ARBA" id="ARBA00022443"/>
    </source>
</evidence>
<feature type="region of interest" description="Disordered" evidence="19">
    <location>
        <begin position="167"/>
        <end position="196"/>
    </location>
</feature>
<evidence type="ECO:0000256" key="16">
    <source>
        <dbReference type="ARBA" id="ARBA00061139"/>
    </source>
</evidence>
<dbReference type="GO" id="GO:0006887">
    <property type="term" value="P:exocytosis"/>
    <property type="evidence" value="ECO:0007669"/>
    <property type="project" value="UniProtKB-KW"/>
</dbReference>
<evidence type="ECO:0000256" key="20">
    <source>
        <dbReference type="SAM" id="SignalP"/>
    </source>
</evidence>
<evidence type="ECO:0000256" key="18">
    <source>
        <dbReference type="PROSITE-ProRule" id="PRU00192"/>
    </source>
</evidence>
<evidence type="ECO:0000256" key="15">
    <source>
        <dbReference type="ARBA" id="ARBA00023180"/>
    </source>
</evidence>
<gene>
    <name evidence="23" type="primary">MIA3</name>
</gene>
<dbReference type="Gene3D" id="2.30.30.40">
    <property type="entry name" value="SH3 Domains"/>
    <property type="match status" value="1"/>
</dbReference>
<dbReference type="GO" id="GO:0005789">
    <property type="term" value="C:endoplasmic reticulum membrane"/>
    <property type="evidence" value="ECO:0007669"/>
    <property type="project" value="UniProtKB-SubCell"/>
</dbReference>
<evidence type="ECO:0000256" key="3">
    <source>
        <dbReference type="ARBA" id="ARBA00022448"/>
    </source>
</evidence>
<evidence type="ECO:0000256" key="14">
    <source>
        <dbReference type="ARBA" id="ARBA00023136"/>
    </source>
</evidence>
<keyword evidence="7" id="KW-0812">Transmembrane</keyword>
<dbReference type="RefSeq" id="XP_006878077.1">
    <property type="nucleotide sequence ID" value="XM_006878015.1"/>
</dbReference>
<dbReference type="GO" id="GO:0048731">
    <property type="term" value="P:system development"/>
    <property type="evidence" value="ECO:0007669"/>
    <property type="project" value="UniProtKB-ARBA"/>
</dbReference>
<evidence type="ECO:0000256" key="17">
    <source>
        <dbReference type="ARBA" id="ARBA00068894"/>
    </source>
</evidence>
<evidence type="ECO:0000256" key="5">
    <source>
        <dbReference type="ARBA" id="ARBA00022483"/>
    </source>
</evidence>
<dbReference type="Pfam" id="PF07653">
    <property type="entry name" value="SH3_2"/>
    <property type="match status" value="1"/>
</dbReference>
<evidence type="ECO:0000259" key="21">
    <source>
        <dbReference type="PROSITE" id="PS50002"/>
    </source>
</evidence>
<dbReference type="InterPro" id="IPR001452">
    <property type="entry name" value="SH3_domain"/>
</dbReference>
<feature type="region of interest" description="Disordered" evidence="19">
    <location>
        <begin position="330"/>
        <end position="487"/>
    </location>
</feature>
<evidence type="ECO:0000256" key="4">
    <source>
        <dbReference type="ARBA" id="ARBA00022481"/>
    </source>
</evidence>
<dbReference type="PROSITE" id="PS50002">
    <property type="entry name" value="SH3"/>
    <property type="match status" value="1"/>
</dbReference>
<evidence type="ECO:0000256" key="6">
    <source>
        <dbReference type="ARBA" id="ARBA00022553"/>
    </source>
</evidence>
<dbReference type="Proteomes" id="UP000504623">
    <property type="component" value="Unplaced"/>
</dbReference>
<dbReference type="InterPro" id="IPR036028">
    <property type="entry name" value="SH3-like_dom_sf"/>
</dbReference>
<evidence type="ECO:0000313" key="22">
    <source>
        <dbReference type="Proteomes" id="UP000504623"/>
    </source>
</evidence>